<organism evidence="3 4">
    <name type="scientific">Kineosporia mesophila</name>
    <dbReference type="NCBI Taxonomy" id="566012"/>
    <lineage>
        <taxon>Bacteria</taxon>
        <taxon>Bacillati</taxon>
        <taxon>Actinomycetota</taxon>
        <taxon>Actinomycetes</taxon>
        <taxon>Kineosporiales</taxon>
        <taxon>Kineosporiaceae</taxon>
        <taxon>Kineosporia</taxon>
    </lineage>
</organism>
<dbReference type="InterPro" id="IPR003870">
    <property type="entry name" value="DUF222"/>
</dbReference>
<sequence length="522" mass="57615">MQKSVLSVWPQVNLAAMPPLDLFQEVEKFSWTSSSEKHCLGATTAAERVKRYLDAVQAQSLARAAALAAQAQTVPPGATFDPIDGIDAVAAESCLALNITRGVATHQVVNSIEICQDLPAIWRLVYDGKFDWRAAVSVNTQMRNRLKPGSPAWEAVQKALAQQLPGKNQRQAIDAAKREIQKVDLNAARNRYEEAVKESCVYAYPLADGMGGLTVKLRADKVMLINSMLDALADSCRDALQRAGVPDARSHQERRADALVALFQAVHDQNPLPYLSEPRSTSDAFSRQAAPFTEGCILGWWQTPHTPRQQGRKPHLVVTISADTLLGTDDLPGDLQRFGAVPADLAREIARQAGQVTVIPVGTPQHGPGDQASCTEPSTRYKPRQKVIDQVLGRFQHCVHPGCSRDAVQCDIDHAIPFAEGGESCPCNLVPLCRFHHRLKTHGGWKMRLTRPDEPYPTGSIEWKSRLGQHHVEEPPSMPGVPDRATRDRIREEEWQSELRRVDPGNRTVPAEPEVRFGEPPF</sequence>
<evidence type="ECO:0000256" key="1">
    <source>
        <dbReference type="SAM" id="MobiDB-lite"/>
    </source>
</evidence>
<accession>A0ABP7A2F2</accession>
<feature type="region of interest" description="Disordered" evidence="1">
    <location>
        <begin position="468"/>
        <end position="522"/>
    </location>
</feature>
<feature type="domain" description="HNH nuclease" evidence="2">
    <location>
        <begin position="382"/>
        <end position="438"/>
    </location>
</feature>
<evidence type="ECO:0000259" key="2">
    <source>
        <dbReference type="SMART" id="SM00507"/>
    </source>
</evidence>
<protein>
    <recommendedName>
        <fullName evidence="2">HNH nuclease domain-containing protein</fullName>
    </recommendedName>
</protein>
<proteinExistence type="predicted"/>
<feature type="compositionally biased region" description="Basic and acidic residues" evidence="1">
    <location>
        <begin position="513"/>
        <end position="522"/>
    </location>
</feature>
<dbReference type="Proteomes" id="UP001501074">
    <property type="component" value="Unassembled WGS sequence"/>
</dbReference>
<dbReference type="SMART" id="SM00507">
    <property type="entry name" value="HNHc"/>
    <property type="match status" value="1"/>
</dbReference>
<name>A0ABP7A2F2_9ACTN</name>
<dbReference type="Pfam" id="PF02720">
    <property type="entry name" value="DUF222"/>
    <property type="match status" value="1"/>
</dbReference>
<comment type="caution">
    <text evidence="3">The sequence shown here is derived from an EMBL/GenBank/DDBJ whole genome shotgun (WGS) entry which is preliminary data.</text>
</comment>
<dbReference type="RefSeq" id="WP_231481362.1">
    <property type="nucleotide sequence ID" value="NZ_BAAAZO010000009.1"/>
</dbReference>
<dbReference type="InterPro" id="IPR003615">
    <property type="entry name" value="HNH_nuc"/>
</dbReference>
<dbReference type="Gene3D" id="1.10.30.50">
    <property type="match status" value="1"/>
</dbReference>
<gene>
    <name evidence="3" type="ORF">GCM10022223_45740</name>
</gene>
<dbReference type="CDD" id="cd00085">
    <property type="entry name" value="HNHc"/>
    <property type="match status" value="1"/>
</dbReference>
<keyword evidence="4" id="KW-1185">Reference proteome</keyword>
<dbReference type="EMBL" id="BAAAZO010000009">
    <property type="protein sequence ID" value="GAA3623587.1"/>
    <property type="molecule type" value="Genomic_DNA"/>
</dbReference>
<reference evidence="4" key="1">
    <citation type="journal article" date="2019" name="Int. J. Syst. Evol. Microbiol.">
        <title>The Global Catalogue of Microorganisms (GCM) 10K type strain sequencing project: providing services to taxonomists for standard genome sequencing and annotation.</title>
        <authorList>
            <consortium name="The Broad Institute Genomics Platform"/>
            <consortium name="The Broad Institute Genome Sequencing Center for Infectious Disease"/>
            <person name="Wu L."/>
            <person name="Ma J."/>
        </authorList>
    </citation>
    <scope>NUCLEOTIDE SEQUENCE [LARGE SCALE GENOMIC DNA]</scope>
    <source>
        <strain evidence="4">JCM 16902</strain>
    </source>
</reference>
<evidence type="ECO:0000313" key="3">
    <source>
        <dbReference type="EMBL" id="GAA3623587.1"/>
    </source>
</evidence>
<evidence type="ECO:0000313" key="4">
    <source>
        <dbReference type="Proteomes" id="UP001501074"/>
    </source>
</evidence>
<feature type="compositionally biased region" description="Basic and acidic residues" evidence="1">
    <location>
        <begin position="484"/>
        <end position="504"/>
    </location>
</feature>